<protein>
    <submittedName>
        <fullName evidence="4">GNAT family N-acetyltransferase</fullName>
    </submittedName>
</protein>
<dbReference type="InterPro" id="IPR050832">
    <property type="entry name" value="Bact_Acetyltransf"/>
</dbReference>
<evidence type="ECO:0000313" key="4">
    <source>
        <dbReference type="EMBL" id="KAA9302151.1"/>
    </source>
</evidence>
<sequence>MIFKWTQDLNAPSYQDALKIRQQVFIEEQGIDPELEIDDLEEGASHLVAYQDGLPLACARLLPLSQEEVKIQRVAVLSEKRERGIGRALMAECRRYSQEMGFKHLILHAQAGRERFYQLCGYQAEGDYFEEAGIPHLQMRLNLD</sequence>
<comment type="caution">
    <text evidence="4">The sequence shown here is derived from an EMBL/GenBank/DDBJ whole genome shotgun (WGS) entry which is preliminary data.</text>
</comment>
<dbReference type="OrthoDB" id="9796171at2"/>
<dbReference type="RefSeq" id="WP_070430282.1">
    <property type="nucleotide sequence ID" value="NZ_VYWO01000001.1"/>
</dbReference>
<evidence type="ECO:0000259" key="3">
    <source>
        <dbReference type="PROSITE" id="PS51186"/>
    </source>
</evidence>
<dbReference type="EMBL" id="VYWO01000001">
    <property type="protein sequence ID" value="KAA9302151.1"/>
    <property type="molecule type" value="Genomic_DNA"/>
</dbReference>
<organism evidence="4 5">
    <name type="scientific">Aerococcus sanguinicola</name>
    <dbReference type="NCBI Taxonomy" id="119206"/>
    <lineage>
        <taxon>Bacteria</taxon>
        <taxon>Bacillati</taxon>
        <taxon>Bacillota</taxon>
        <taxon>Bacilli</taxon>
        <taxon>Lactobacillales</taxon>
        <taxon>Aerococcaceae</taxon>
        <taxon>Aerococcus</taxon>
    </lineage>
</organism>
<dbReference type="CDD" id="cd04301">
    <property type="entry name" value="NAT_SF"/>
    <property type="match status" value="1"/>
</dbReference>
<dbReference type="Gene3D" id="3.40.630.30">
    <property type="match status" value="1"/>
</dbReference>
<dbReference type="AlphaFoldDB" id="A0A5N1GQ27"/>
<dbReference type="GO" id="GO:0016747">
    <property type="term" value="F:acyltransferase activity, transferring groups other than amino-acyl groups"/>
    <property type="evidence" value="ECO:0007669"/>
    <property type="project" value="InterPro"/>
</dbReference>
<accession>A0A5N1GQ27</accession>
<evidence type="ECO:0000313" key="5">
    <source>
        <dbReference type="Proteomes" id="UP000327148"/>
    </source>
</evidence>
<evidence type="ECO:0000256" key="2">
    <source>
        <dbReference type="ARBA" id="ARBA00023315"/>
    </source>
</evidence>
<reference evidence="4 5" key="1">
    <citation type="submission" date="2019-09" db="EMBL/GenBank/DDBJ databases">
        <title>Draft genome sequence assemblies of isolates from the urinary tract.</title>
        <authorList>
            <person name="Mores C.R."/>
            <person name="Putonti C."/>
            <person name="Wolfe A.J."/>
        </authorList>
    </citation>
    <scope>NUCLEOTIDE SEQUENCE [LARGE SCALE GENOMIC DNA]</scope>
    <source>
        <strain evidence="4 5">UMB623</strain>
    </source>
</reference>
<dbReference type="PANTHER" id="PTHR43877">
    <property type="entry name" value="AMINOALKYLPHOSPHONATE N-ACETYLTRANSFERASE-RELATED-RELATED"/>
    <property type="match status" value="1"/>
</dbReference>
<proteinExistence type="predicted"/>
<dbReference type="SUPFAM" id="SSF55729">
    <property type="entry name" value="Acyl-CoA N-acyltransferases (Nat)"/>
    <property type="match status" value="1"/>
</dbReference>
<gene>
    <name evidence="4" type="ORF">F6I03_02770</name>
</gene>
<dbReference type="InterPro" id="IPR016181">
    <property type="entry name" value="Acyl_CoA_acyltransferase"/>
</dbReference>
<keyword evidence="2" id="KW-0012">Acyltransferase</keyword>
<dbReference type="Pfam" id="PF13673">
    <property type="entry name" value="Acetyltransf_10"/>
    <property type="match status" value="1"/>
</dbReference>
<name>A0A5N1GQ27_9LACT</name>
<dbReference type="Proteomes" id="UP000327148">
    <property type="component" value="Unassembled WGS sequence"/>
</dbReference>
<keyword evidence="1 4" id="KW-0808">Transferase</keyword>
<dbReference type="STRING" id="119206.AWM72_07355"/>
<feature type="domain" description="N-acetyltransferase" evidence="3">
    <location>
        <begin position="1"/>
        <end position="144"/>
    </location>
</feature>
<evidence type="ECO:0000256" key="1">
    <source>
        <dbReference type="ARBA" id="ARBA00022679"/>
    </source>
</evidence>
<dbReference type="PROSITE" id="PS51186">
    <property type="entry name" value="GNAT"/>
    <property type="match status" value="1"/>
</dbReference>
<dbReference type="InterPro" id="IPR000182">
    <property type="entry name" value="GNAT_dom"/>
</dbReference>